<protein>
    <submittedName>
        <fullName evidence="4">NAD-dependent epimerase/dehydratase family protein</fullName>
    </submittedName>
</protein>
<dbReference type="Proteomes" id="UP001629953">
    <property type="component" value="Unassembled WGS sequence"/>
</dbReference>
<dbReference type="Pfam" id="PF01370">
    <property type="entry name" value="Epimerase"/>
    <property type="match status" value="1"/>
</dbReference>
<evidence type="ECO:0000256" key="1">
    <source>
        <dbReference type="ARBA" id="ARBA00004370"/>
    </source>
</evidence>
<dbReference type="RefSeq" id="WP_408624216.1">
    <property type="nucleotide sequence ID" value="NZ_JBEQCT010000006.1"/>
</dbReference>
<keyword evidence="2" id="KW-0472">Membrane</keyword>
<accession>A0ABW9G8C9</accession>
<dbReference type="PANTHER" id="PTHR14097">
    <property type="entry name" value="OXIDOREDUCTASE HTATIP2"/>
    <property type="match status" value="1"/>
</dbReference>
<dbReference type="InterPro" id="IPR036291">
    <property type="entry name" value="NAD(P)-bd_dom_sf"/>
</dbReference>
<dbReference type="InterPro" id="IPR001509">
    <property type="entry name" value="Epimerase_deHydtase"/>
</dbReference>
<evidence type="ECO:0000259" key="3">
    <source>
        <dbReference type="Pfam" id="PF01370"/>
    </source>
</evidence>
<dbReference type="Gene3D" id="3.40.50.720">
    <property type="entry name" value="NAD(P)-binding Rossmann-like Domain"/>
    <property type="match status" value="1"/>
</dbReference>
<dbReference type="EMBL" id="JBEQCT010000006">
    <property type="protein sequence ID" value="MFM2485957.1"/>
    <property type="molecule type" value="Genomic_DNA"/>
</dbReference>
<evidence type="ECO:0000256" key="2">
    <source>
        <dbReference type="ARBA" id="ARBA00023136"/>
    </source>
</evidence>
<dbReference type="PANTHER" id="PTHR14097:SF7">
    <property type="entry name" value="OXIDOREDUCTASE HTATIP2"/>
    <property type="match status" value="1"/>
</dbReference>
<organism evidence="4 5">
    <name type="scientific">Celerinatantimonas yamalensis</name>
    <dbReference type="NCBI Taxonomy" id="559956"/>
    <lineage>
        <taxon>Bacteria</taxon>
        <taxon>Pseudomonadati</taxon>
        <taxon>Pseudomonadota</taxon>
        <taxon>Gammaproteobacteria</taxon>
        <taxon>Celerinatantimonadaceae</taxon>
        <taxon>Celerinatantimonas</taxon>
    </lineage>
</organism>
<evidence type="ECO:0000313" key="5">
    <source>
        <dbReference type="Proteomes" id="UP001629953"/>
    </source>
</evidence>
<sequence>MKLLLVGSTGLVGSHVLHLALAEQRVQEVLVLTRRALNIQHPKLRTQIVDFENLPEDARLWHADAVICTLGTTMRIAGSKAAFRRVDYAYPLAVAKRARQHHTPAYVLNSALGANPTARIFYNQVKGELERDLTQLGYPSLSLIRPGLIGGAREQVRLGEQTLSVVLNILSPLLPRRWHINPAPRIAQALIEAALEQPQGTNIVTAEQLI</sequence>
<comment type="caution">
    <text evidence="4">The sequence shown here is derived from an EMBL/GenBank/DDBJ whole genome shotgun (WGS) entry which is preliminary data.</text>
</comment>
<gene>
    <name evidence="4" type="ORF">ABUE30_12975</name>
</gene>
<name>A0ABW9G8C9_9GAMM</name>
<evidence type="ECO:0000313" key="4">
    <source>
        <dbReference type="EMBL" id="MFM2485957.1"/>
    </source>
</evidence>
<dbReference type="SUPFAM" id="SSF51735">
    <property type="entry name" value="NAD(P)-binding Rossmann-fold domains"/>
    <property type="match status" value="1"/>
</dbReference>
<keyword evidence="5" id="KW-1185">Reference proteome</keyword>
<comment type="subcellular location">
    <subcellularLocation>
        <location evidence="1">Membrane</location>
    </subcellularLocation>
</comment>
<proteinExistence type="predicted"/>
<feature type="domain" description="NAD-dependent epimerase/dehydratase" evidence="3">
    <location>
        <begin position="4"/>
        <end position="103"/>
    </location>
</feature>
<reference evidence="4 5" key="1">
    <citation type="journal article" date="2013" name="Int. J. Syst. Evol. Microbiol.">
        <title>Celerinatantimonas yamalensis sp. nov., a cold-adapted diazotrophic bacterium from a cold permafrost brine.</title>
        <authorList>
            <person name="Shcherbakova V."/>
            <person name="Chuvilskaya N."/>
            <person name="Rivkina E."/>
            <person name="Demidov N."/>
            <person name="Uchaeva V."/>
            <person name="Suetin S."/>
            <person name="Suzina N."/>
            <person name="Gilichinsky D."/>
        </authorList>
    </citation>
    <scope>NUCLEOTIDE SEQUENCE [LARGE SCALE GENOMIC DNA]</scope>
    <source>
        <strain evidence="4 5">C7</strain>
    </source>
</reference>